<gene>
    <name evidence="8" type="ORF">WMY93_010432</name>
</gene>
<dbReference type="GO" id="GO:0015297">
    <property type="term" value="F:antiporter activity"/>
    <property type="evidence" value="ECO:0007669"/>
    <property type="project" value="InterPro"/>
</dbReference>
<dbReference type="GO" id="GO:0016020">
    <property type="term" value="C:membrane"/>
    <property type="evidence" value="ECO:0007669"/>
    <property type="project" value="UniProtKB-SubCell"/>
</dbReference>
<name>A0AAW0P7I0_9GOBI</name>
<reference evidence="9" key="1">
    <citation type="submission" date="2024-04" db="EMBL/GenBank/DDBJ databases">
        <title>Salinicola lusitanus LLJ914,a marine bacterium isolated from the Okinawa Trough.</title>
        <authorList>
            <person name="Li J."/>
        </authorList>
    </citation>
    <scope>NUCLEOTIDE SEQUENCE [LARGE SCALE GENOMIC DNA]</scope>
</reference>
<dbReference type="InterPro" id="IPR045069">
    <property type="entry name" value="MATE_euk"/>
</dbReference>
<dbReference type="NCBIfam" id="TIGR00797">
    <property type="entry name" value="matE"/>
    <property type="match status" value="1"/>
</dbReference>
<feature type="transmembrane region" description="Helical" evidence="7">
    <location>
        <begin position="206"/>
        <end position="227"/>
    </location>
</feature>
<evidence type="ECO:0000256" key="2">
    <source>
        <dbReference type="ARBA" id="ARBA00010199"/>
    </source>
</evidence>
<feature type="region of interest" description="Disordered" evidence="6">
    <location>
        <begin position="1"/>
        <end position="25"/>
    </location>
</feature>
<dbReference type="GO" id="GO:0042910">
    <property type="term" value="F:xenobiotic transmembrane transporter activity"/>
    <property type="evidence" value="ECO:0007669"/>
    <property type="project" value="InterPro"/>
</dbReference>
<evidence type="ECO:0000256" key="1">
    <source>
        <dbReference type="ARBA" id="ARBA00004141"/>
    </source>
</evidence>
<feature type="transmembrane region" description="Helical" evidence="7">
    <location>
        <begin position="323"/>
        <end position="344"/>
    </location>
</feature>
<feature type="transmembrane region" description="Helical" evidence="7">
    <location>
        <begin position="386"/>
        <end position="407"/>
    </location>
</feature>
<evidence type="ECO:0008006" key="10">
    <source>
        <dbReference type="Google" id="ProtNLM"/>
    </source>
</evidence>
<feature type="transmembrane region" description="Helical" evidence="7">
    <location>
        <begin position="126"/>
        <end position="146"/>
    </location>
</feature>
<keyword evidence="9" id="KW-1185">Reference proteome</keyword>
<feature type="transmembrane region" description="Helical" evidence="7">
    <location>
        <begin position="61"/>
        <end position="80"/>
    </location>
</feature>
<evidence type="ECO:0000313" key="9">
    <source>
        <dbReference type="Proteomes" id="UP001460270"/>
    </source>
</evidence>
<keyword evidence="3 7" id="KW-0812">Transmembrane</keyword>
<evidence type="ECO:0000256" key="3">
    <source>
        <dbReference type="ARBA" id="ARBA00022692"/>
    </source>
</evidence>
<dbReference type="InterPro" id="IPR002528">
    <property type="entry name" value="MATE_fam"/>
</dbReference>
<feature type="transmembrane region" description="Helical" evidence="7">
    <location>
        <begin position="247"/>
        <end position="270"/>
    </location>
</feature>
<dbReference type="Proteomes" id="UP001460270">
    <property type="component" value="Unassembled WGS sequence"/>
</dbReference>
<proteinExistence type="inferred from homology"/>
<comment type="caution">
    <text evidence="8">The sequence shown here is derived from an EMBL/GenBank/DDBJ whole genome shotgun (WGS) entry which is preliminary data.</text>
</comment>
<dbReference type="GO" id="GO:1990961">
    <property type="term" value="P:xenobiotic detoxification by transmembrane export across the plasma membrane"/>
    <property type="evidence" value="ECO:0007669"/>
    <property type="project" value="InterPro"/>
</dbReference>
<comment type="subcellular location">
    <subcellularLocation>
        <location evidence="1">Membrane</location>
        <topology evidence="1">Multi-pass membrane protein</topology>
    </subcellularLocation>
</comment>
<feature type="transmembrane region" description="Helical" evidence="7">
    <location>
        <begin position="92"/>
        <end position="114"/>
    </location>
</feature>
<sequence length="411" mass="44046">MTETTADDPGTSSEDRGIRAEDRGRSRAISQSMSFLIGFVSTVFCGHLGKTDWQVWLWQMRLAQLYVKIFMPALPAAFMFQLQVRYLQNQGIIWPQVITGAIGNILNVVINYFLLFYLDLGVIGSAAANLITQYLLAGILFGYIYLRGLHKATWSGWSLESLQEWGSFLQLAIPSLLMLCLEFWVFEVGVFLAGLISEVELGAQSVVYQLIAITFMIPLGLSAAASVRVGNALGAGNCDHAKLSSKVPILCAVVSGGIVGALMIILRNYIGYLFTNELAIVERVSDVMLLYGFMHAADAVAGVSGGVLRGVGKQKIGAVCNLVGYYVIGVPVGVSLMFAAKMGIVGSKEAVAETADNTPSAPGCPTVAVVTVGASLPLPQLLLRRGLALLVMLLILCAGIVANTYLLKLLK</sequence>
<evidence type="ECO:0000256" key="4">
    <source>
        <dbReference type="ARBA" id="ARBA00022989"/>
    </source>
</evidence>
<evidence type="ECO:0000256" key="5">
    <source>
        <dbReference type="ARBA" id="ARBA00023136"/>
    </source>
</evidence>
<accession>A0AAW0P7I0</accession>
<feature type="compositionally biased region" description="Basic and acidic residues" evidence="6">
    <location>
        <begin position="13"/>
        <end position="25"/>
    </location>
</feature>
<dbReference type="CDD" id="cd13132">
    <property type="entry name" value="MATE_eukaryotic"/>
    <property type="match status" value="1"/>
</dbReference>
<dbReference type="Pfam" id="PF01554">
    <property type="entry name" value="MatE"/>
    <property type="match status" value="1"/>
</dbReference>
<dbReference type="AlphaFoldDB" id="A0AAW0P7I0"/>
<evidence type="ECO:0000256" key="7">
    <source>
        <dbReference type="SAM" id="Phobius"/>
    </source>
</evidence>
<feature type="transmembrane region" description="Helical" evidence="7">
    <location>
        <begin position="167"/>
        <end position="186"/>
    </location>
</feature>
<evidence type="ECO:0000313" key="8">
    <source>
        <dbReference type="EMBL" id="KAK7919148.1"/>
    </source>
</evidence>
<protein>
    <recommendedName>
        <fullName evidence="10">Multidrug and toxin extrusion protein 1</fullName>
    </recommendedName>
</protein>
<feature type="transmembrane region" description="Helical" evidence="7">
    <location>
        <begin position="28"/>
        <end position="49"/>
    </location>
</feature>
<dbReference type="EMBL" id="JBBPFD010000007">
    <property type="protein sequence ID" value="KAK7919148.1"/>
    <property type="molecule type" value="Genomic_DNA"/>
</dbReference>
<keyword evidence="5 7" id="KW-0472">Membrane</keyword>
<dbReference type="PANTHER" id="PTHR11206">
    <property type="entry name" value="MULTIDRUG RESISTANCE PROTEIN"/>
    <property type="match status" value="1"/>
</dbReference>
<organism evidence="8 9">
    <name type="scientific">Mugilogobius chulae</name>
    <name type="common">yellowstripe goby</name>
    <dbReference type="NCBI Taxonomy" id="88201"/>
    <lineage>
        <taxon>Eukaryota</taxon>
        <taxon>Metazoa</taxon>
        <taxon>Chordata</taxon>
        <taxon>Craniata</taxon>
        <taxon>Vertebrata</taxon>
        <taxon>Euteleostomi</taxon>
        <taxon>Actinopterygii</taxon>
        <taxon>Neopterygii</taxon>
        <taxon>Teleostei</taxon>
        <taxon>Neoteleostei</taxon>
        <taxon>Acanthomorphata</taxon>
        <taxon>Gobiaria</taxon>
        <taxon>Gobiiformes</taxon>
        <taxon>Gobioidei</taxon>
        <taxon>Gobiidae</taxon>
        <taxon>Gobionellinae</taxon>
        <taxon>Mugilogobius</taxon>
    </lineage>
</organism>
<evidence type="ECO:0000256" key="6">
    <source>
        <dbReference type="SAM" id="MobiDB-lite"/>
    </source>
</evidence>
<comment type="similarity">
    <text evidence="2">Belongs to the multi antimicrobial extrusion (MATE) (TC 2.A.66.1) family.</text>
</comment>
<keyword evidence="4 7" id="KW-1133">Transmembrane helix</keyword>